<organism evidence="2">
    <name type="scientific">marine sediment metagenome</name>
    <dbReference type="NCBI Taxonomy" id="412755"/>
    <lineage>
        <taxon>unclassified sequences</taxon>
        <taxon>metagenomes</taxon>
        <taxon>ecological metagenomes</taxon>
    </lineage>
</organism>
<protein>
    <recommendedName>
        <fullName evidence="1">Flavodoxin-like domain-containing protein</fullName>
    </recommendedName>
</protein>
<gene>
    <name evidence="2" type="ORF">S01H4_37289</name>
</gene>
<dbReference type="PROSITE" id="PS00201">
    <property type="entry name" value="FLAVODOXIN"/>
    <property type="match status" value="1"/>
</dbReference>
<dbReference type="GO" id="GO:0009055">
    <property type="term" value="F:electron transfer activity"/>
    <property type="evidence" value="ECO:0007669"/>
    <property type="project" value="InterPro"/>
</dbReference>
<evidence type="ECO:0000313" key="2">
    <source>
        <dbReference type="EMBL" id="GAG99080.1"/>
    </source>
</evidence>
<evidence type="ECO:0000259" key="1">
    <source>
        <dbReference type="PROSITE" id="PS50902"/>
    </source>
</evidence>
<proteinExistence type="predicted"/>
<reference evidence="2" key="1">
    <citation type="journal article" date="2014" name="Front. Microbiol.">
        <title>High frequency of phylogenetically diverse reductive dehalogenase-homologous genes in deep subseafloor sedimentary metagenomes.</title>
        <authorList>
            <person name="Kawai M."/>
            <person name="Futagami T."/>
            <person name="Toyoda A."/>
            <person name="Takaki Y."/>
            <person name="Nishi S."/>
            <person name="Hori S."/>
            <person name="Arai W."/>
            <person name="Tsubouchi T."/>
            <person name="Morono Y."/>
            <person name="Uchiyama I."/>
            <person name="Ito T."/>
            <person name="Fujiyama A."/>
            <person name="Inagaki F."/>
            <person name="Takami H."/>
        </authorList>
    </citation>
    <scope>NUCLEOTIDE SEQUENCE</scope>
    <source>
        <strain evidence="2">Expedition CK06-06</strain>
    </source>
</reference>
<dbReference type="InterPro" id="IPR008254">
    <property type="entry name" value="Flavodoxin/NO_synth"/>
</dbReference>
<comment type="caution">
    <text evidence="2">The sequence shown here is derived from an EMBL/GenBank/DDBJ whole genome shotgun (WGS) entry which is preliminary data.</text>
</comment>
<dbReference type="PROSITE" id="PS50902">
    <property type="entry name" value="FLAVODOXIN_LIKE"/>
    <property type="match status" value="1"/>
</dbReference>
<dbReference type="EMBL" id="BART01020018">
    <property type="protein sequence ID" value="GAG99080.1"/>
    <property type="molecule type" value="Genomic_DNA"/>
</dbReference>
<dbReference type="AlphaFoldDB" id="X1BVL6"/>
<dbReference type="InterPro" id="IPR029039">
    <property type="entry name" value="Flavoprotein-like_sf"/>
</dbReference>
<feature type="domain" description="Flavodoxin-like" evidence="1">
    <location>
        <begin position="3"/>
        <end position="44"/>
    </location>
</feature>
<dbReference type="SUPFAM" id="SSF52218">
    <property type="entry name" value="Flavoproteins"/>
    <property type="match status" value="1"/>
</dbReference>
<dbReference type="InterPro" id="IPR001226">
    <property type="entry name" value="Flavodoxin_CS"/>
</dbReference>
<sequence length="44" mass="4860">MKSVIVYFSQTGNTEKIARAIAKGIKSTDNSCTLITLKEIELEN</sequence>
<dbReference type="Pfam" id="PF00258">
    <property type="entry name" value="Flavodoxin_1"/>
    <property type="match status" value="1"/>
</dbReference>
<dbReference type="GO" id="GO:0010181">
    <property type="term" value="F:FMN binding"/>
    <property type="evidence" value="ECO:0007669"/>
    <property type="project" value="InterPro"/>
</dbReference>
<name>X1BVL6_9ZZZZ</name>
<dbReference type="Gene3D" id="3.40.50.360">
    <property type="match status" value="1"/>
</dbReference>
<accession>X1BVL6</accession>